<dbReference type="HOGENOM" id="CLU_100674_0_1_1"/>
<accession>W2SB47</accession>
<feature type="compositionally biased region" description="Low complexity" evidence="1">
    <location>
        <begin position="1"/>
        <end position="16"/>
    </location>
</feature>
<feature type="region of interest" description="Disordered" evidence="1">
    <location>
        <begin position="1"/>
        <end position="76"/>
    </location>
</feature>
<dbReference type="AlphaFoldDB" id="W2SB47"/>
<dbReference type="eggNOG" id="ENOG502S52G">
    <property type="taxonomic scope" value="Eukaryota"/>
</dbReference>
<feature type="transmembrane region" description="Helical" evidence="2">
    <location>
        <begin position="105"/>
        <end position="125"/>
    </location>
</feature>
<dbReference type="RefSeq" id="XP_008710624.1">
    <property type="nucleotide sequence ID" value="XM_008712402.1"/>
</dbReference>
<evidence type="ECO:0000313" key="4">
    <source>
        <dbReference type="Proteomes" id="UP000030752"/>
    </source>
</evidence>
<evidence type="ECO:0008006" key="5">
    <source>
        <dbReference type="Google" id="ProtNLM"/>
    </source>
</evidence>
<keyword evidence="2" id="KW-1133">Transmembrane helix</keyword>
<organism evidence="3 4">
    <name type="scientific">Cyphellophora europaea (strain CBS 101466)</name>
    <name type="common">Phialophora europaea</name>
    <dbReference type="NCBI Taxonomy" id="1220924"/>
    <lineage>
        <taxon>Eukaryota</taxon>
        <taxon>Fungi</taxon>
        <taxon>Dikarya</taxon>
        <taxon>Ascomycota</taxon>
        <taxon>Pezizomycotina</taxon>
        <taxon>Eurotiomycetes</taxon>
        <taxon>Chaetothyriomycetidae</taxon>
        <taxon>Chaetothyriales</taxon>
        <taxon>Cyphellophoraceae</taxon>
        <taxon>Cyphellophora</taxon>
    </lineage>
</organism>
<sequence length="152" mass="17124">MFSRRVVSAAARSARSTLGPQSQIPRAQFSIARQLRAQAEPEDPEENGGYINPPAIKRQYRDPYGDWHDKQERRNWGEPVHEDNDVLAVFSLYNYDHMTPGRAGVMWLGFISCIGLLSYAVYSTYPDRPAFPKEYEGGLDKELGGMGAVRVS</sequence>
<dbReference type="EMBL" id="KB822711">
    <property type="protein sequence ID" value="ETN45912.1"/>
    <property type="molecule type" value="Genomic_DNA"/>
</dbReference>
<dbReference type="Proteomes" id="UP000030752">
    <property type="component" value="Unassembled WGS sequence"/>
</dbReference>
<dbReference type="InParanoid" id="W2SB47"/>
<dbReference type="Pfam" id="PF05821">
    <property type="entry name" value="NDUF_B8"/>
    <property type="match status" value="1"/>
</dbReference>
<name>W2SB47_CYPE1</name>
<dbReference type="GO" id="GO:0005739">
    <property type="term" value="C:mitochondrion"/>
    <property type="evidence" value="ECO:0007669"/>
    <property type="project" value="InterPro"/>
</dbReference>
<dbReference type="VEuPathDB" id="FungiDB:HMPREF1541_00093"/>
<keyword evidence="4" id="KW-1185">Reference proteome</keyword>
<feature type="compositionally biased region" description="Basic and acidic residues" evidence="1">
    <location>
        <begin position="59"/>
        <end position="76"/>
    </location>
</feature>
<dbReference type="InterPro" id="IPR008699">
    <property type="entry name" value="NDUFB8"/>
</dbReference>
<dbReference type="OrthoDB" id="2014058at2759"/>
<dbReference type="PANTHER" id="PTHR12840:SF1">
    <property type="entry name" value="NADH DEHYDROGENASE [UBIQUINONE] 1 BETA SUBCOMPLEX SUBUNIT 8, MITOCHONDRIAL"/>
    <property type="match status" value="1"/>
</dbReference>
<protein>
    <recommendedName>
        <fullName evidence="5">NADH dehydrogenase [ubiquinone] 1 beta subcomplex subunit 8, mitochondrial</fullName>
    </recommendedName>
</protein>
<evidence type="ECO:0000256" key="2">
    <source>
        <dbReference type="SAM" id="Phobius"/>
    </source>
</evidence>
<reference evidence="3 4" key="1">
    <citation type="submission" date="2013-03" db="EMBL/GenBank/DDBJ databases">
        <title>The Genome Sequence of Phialophora europaea CBS 101466.</title>
        <authorList>
            <consortium name="The Broad Institute Genomics Platform"/>
            <person name="Cuomo C."/>
            <person name="de Hoog S."/>
            <person name="Gorbushina A."/>
            <person name="Walker B."/>
            <person name="Young S.K."/>
            <person name="Zeng Q."/>
            <person name="Gargeya S."/>
            <person name="Fitzgerald M."/>
            <person name="Haas B."/>
            <person name="Abouelleil A."/>
            <person name="Allen A.W."/>
            <person name="Alvarado L."/>
            <person name="Arachchi H.M."/>
            <person name="Berlin A.M."/>
            <person name="Chapman S.B."/>
            <person name="Gainer-Dewar J."/>
            <person name="Goldberg J."/>
            <person name="Griggs A."/>
            <person name="Gujja S."/>
            <person name="Hansen M."/>
            <person name="Howarth C."/>
            <person name="Imamovic A."/>
            <person name="Ireland A."/>
            <person name="Larimer J."/>
            <person name="McCowan C."/>
            <person name="Murphy C."/>
            <person name="Pearson M."/>
            <person name="Poon T.W."/>
            <person name="Priest M."/>
            <person name="Roberts A."/>
            <person name="Saif S."/>
            <person name="Shea T."/>
            <person name="Sisk P."/>
            <person name="Sykes S."/>
            <person name="Wortman J."/>
            <person name="Nusbaum C."/>
            <person name="Birren B."/>
        </authorList>
    </citation>
    <scope>NUCLEOTIDE SEQUENCE [LARGE SCALE GENOMIC DNA]</scope>
    <source>
        <strain evidence="3 4">CBS 101466</strain>
    </source>
</reference>
<dbReference type="STRING" id="1220924.W2SB47"/>
<keyword evidence="2" id="KW-0472">Membrane</keyword>
<dbReference type="GeneID" id="19967432"/>
<evidence type="ECO:0000256" key="1">
    <source>
        <dbReference type="SAM" id="MobiDB-lite"/>
    </source>
</evidence>
<evidence type="ECO:0000313" key="3">
    <source>
        <dbReference type="EMBL" id="ETN45912.1"/>
    </source>
</evidence>
<gene>
    <name evidence="3" type="ORF">HMPREF1541_00093</name>
</gene>
<dbReference type="PANTHER" id="PTHR12840">
    <property type="entry name" value="NADH-UBIQUINONE OXIDOREDUCTASE ASHI SUBUNIT"/>
    <property type="match status" value="1"/>
</dbReference>
<keyword evidence="2" id="KW-0812">Transmembrane</keyword>
<proteinExistence type="predicted"/>